<organism evidence="8 9">
    <name type="scientific">Arachidicoccus rhizosphaerae</name>
    <dbReference type="NCBI Taxonomy" id="551991"/>
    <lineage>
        <taxon>Bacteria</taxon>
        <taxon>Pseudomonadati</taxon>
        <taxon>Bacteroidota</taxon>
        <taxon>Chitinophagia</taxon>
        <taxon>Chitinophagales</taxon>
        <taxon>Chitinophagaceae</taxon>
        <taxon>Arachidicoccus</taxon>
    </lineage>
</organism>
<feature type="domain" description="NADH:quinone oxidoreductase/Mrp antiporter transmembrane" evidence="7">
    <location>
        <begin position="100"/>
        <end position="313"/>
    </location>
</feature>
<keyword evidence="2 5" id="KW-0812">Transmembrane</keyword>
<feature type="transmembrane region" description="Helical" evidence="6">
    <location>
        <begin position="390"/>
        <end position="408"/>
    </location>
</feature>
<sequence length="479" mass="53830">MNDQNLRPSLLYRMVAFFLWALFALNIGSIVWYYPEAPNWTYGDLFRISSLSLIIWATVCFFSAVVINFAGKYLIGFKYYKRFVLLALGFTGSVSLLVFANHVLIILVAWLGMGFFMSRLIGIDRRWGEAREASRYCQKHFLAGTLFLAIGLLMLSFELNQFTVTGIISSVGDIPYWLLLISALCIIIAAAIQSAMFPFHRWLLSAMTSPTPASALMHAGFVNGAGILLTLLAPLFFKSDTMTLLFFIGGITAIVAQFAKLIQVNIKQKLGCSTTAQMAFMIMQCGLGFFNAAVVHLILHGCYKAYLFLSSGEEIEHLSPKKPQRPSRTKWQTAFVFALGILGALFFAWITGKGLHLDGGIFLTLIVAITVGQAMENIIKRDEFSILKKLIIAPIFFLLSIGLYALMYNGTTIFMHDLPMIDYPESLSVLQIVFGVIFLIGFFIMKLGIYESFPWLYVKLINDSQPYKKTLLRYKKNIK</sequence>
<accession>A0A1H4AIR8</accession>
<dbReference type="PANTHER" id="PTHR42829:SF1">
    <property type="entry name" value="INORGANIC CARBON TRANSPORTER SUBUNIT DABB-RELATED"/>
    <property type="match status" value="1"/>
</dbReference>
<keyword evidence="3 6" id="KW-1133">Transmembrane helix</keyword>
<evidence type="ECO:0000313" key="9">
    <source>
        <dbReference type="Proteomes" id="UP000199041"/>
    </source>
</evidence>
<feature type="transmembrane region" description="Helical" evidence="6">
    <location>
        <begin position="174"/>
        <end position="196"/>
    </location>
</feature>
<evidence type="ECO:0000256" key="2">
    <source>
        <dbReference type="ARBA" id="ARBA00022692"/>
    </source>
</evidence>
<dbReference type="PANTHER" id="PTHR42829">
    <property type="entry name" value="NADH-UBIQUINONE OXIDOREDUCTASE CHAIN 5"/>
    <property type="match status" value="1"/>
</dbReference>
<comment type="subcellular location">
    <subcellularLocation>
        <location evidence="1">Endomembrane system</location>
        <topology evidence="1">Multi-pass membrane protein</topology>
    </subcellularLocation>
    <subcellularLocation>
        <location evidence="5">Membrane</location>
        <topology evidence="5">Multi-pass membrane protein</topology>
    </subcellularLocation>
</comment>
<feature type="transmembrane region" description="Helical" evidence="6">
    <location>
        <begin position="428"/>
        <end position="449"/>
    </location>
</feature>
<feature type="transmembrane region" description="Helical" evidence="6">
    <location>
        <begin position="53"/>
        <end position="71"/>
    </location>
</feature>
<dbReference type="Pfam" id="PF00361">
    <property type="entry name" value="Proton_antipo_M"/>
    <property type="match status" value="1"/>
</dbReference>
<keyword evidence="4 6" id="KW-0472">Membrane</keyword>
<evidence type="ECO:0000256" key="3">
    <source>
        <dbReference type="ARBA" id="ARBA00022989"/>
    </source>
</evidence>
<dbReference type="GO" id="GO:0042773">
    <property type="term" value="P:ATP synthesis coupled electron transport"/>
    <property type="evidence" value="ECO:0007669"/>
    <property type="project" value="InterPro"/>
</dbReference>
<dbReference type="EMBL" id="FNQY01000015">
    <property type="protein sequence ID" value="SEA35899.1"/>
    <property type="molecule type" value="Genomic_DNA"/>
</dbReference>
<dbReference type="GO" id="GO:0016020">
    <property type="term" value="C:membrane"/>
    <property type="evidence" value="ECO:0007669"/>
    <property type="project" value="UniProtKB-SubCell"/>
</dbReference>
<dbReference type="PRINTS" id="PR01434">
    <property type="entry name" value="NADHDHGNASE5"/>
</dbReference>
<evidence type="ECO:0000256" key="5">
    <source>
        <dbReference type="RuleBase" id="RU000320"/>
    </source>
</evidence>
<dbReference type="InterPro" id="IPR003945">
    <property type="entry name" value="NU5C-like"/>
</dbReference>
<feature type="transmembrane region" description="Helical" evidence="6">
    <location>
        <begin position="278"/>
        <end position="299"/>
    </location>
</feature>
<evidence type="ECO:0000256" key="6">
    <source>
        <dbReference type="SAM" id="Phobius"/>
    </source>
</evidence>
<keyword evidence="9" id="KW-1185">Reference proteome</keyword>
<protein>
    <submittedName>
        <fullName evidence="8">NAD(P)H-quinone oxidoreductase subunit 5</fullName>
    </submittedName>
</protein>
<dbReference type="RefSeq" id="WP_139188151.1">
    <property type="nucleotide sequence ID" value="NZ_FNQY01000015.1"/>
</dbReference>
<dbReference type="OrthoDB" id="9807568at2"/>
<proteinExistence type="predicted"/>
<dbReference type="GO" id="GO:0008137">
    <property type="term" value="F:NADH dehydrogenase (ubiquinone) activity"/>
    <property type="evidence" value="ECO:0007669"/>
    <property type="project" value="InterPro"/>
</dbReference>
<dbReference type="GO" id="GO:0012505">
    <property type="term" value="C:endomembrane system"/>
    <property type="evidence" value="ECO:0007669"/>
    <property type="project" value="UniProtKB-SubCell"/>
</dbReference>
<dbReference type="Proteomes" id="UP000199041">
    <property type="component" value="Unassembled WGS sequence"/>
</dbReference>
<gene>
    <name evidence="8" type="ORF">SAMN05192529_11517</name>
</gene>
<dbReference type="AlphaFoldDB" id="A0A1H4AIR8"/>
<feature type="transmembrane region" description="Helical" evidence="6">
    <location>
        <begin position="141"/>
        <end position="162"/>
    </location>
</feature>
<feature type="transmembrane region" description="Helical" evidence="6">
    <location>
        <begin position="216"/>
        <end position="237"/>
    </location>
</feature>
<dbReference type="InterPro" id="IPR001750">
    <property type="entry name" value="ND/Mrp_TM"/>
</dbReference>
<feature type="transmembrane region" description="Helical" evidence="6">
    <location>
        <begin position="12"/>
        <end position="33"/>
    </location>
</feature>
<dbReference type="GO" id="GO:0015990">
    <property type="term" value="P:electron transport coupled proton transport"/>
    <property type="evidence" value="ECO:0007669"/>
    <property type="project" value="TreeGrafter"/>
</dbReference>
<feature type="transmembrane region" description="Helical" evidence="6">
    <location>
        <begin position="331"/>
        <end position="351"/>
    </location>
</feature>
<dbReference type="STRING" id="551991.SAMN05192529_11517"/>
<evidence type="ECO:0000313" key="8">
    <source>
        <dbReference type="EMBL" id="SEA35899.1"/>
    </source>
</evidence>
<evidence type="ECO:0000256" key="4">
    <source>
        <dbReference type="ARBA" id="ARBA00023136"/>
    </source>
</evidence>
<feature type="transmembrane region" description="Helical" evidence="6">
    <location>
        <begin position="244"/>
        <end position="266"/>
    </location>
</feature>
<evidence type="ECO:0000256" key="1">
    <source>
        <dbReference type="ARBA" id="ARBA00004127"/>
    </source>
</evidence>
<feature type="transmembrane region" description="Helical" evidence="6">
    <location>
        <begin position="357"/>
        <end position="378"/>
    </location>
</feature>
<dbReference type="GO" id="GO:0003954">
    <property type="term" value="F:NADH dehydrogenase activity"/>
    <property type="evidence" value="ECO:0007669"/>
    <property type="project" value="TreeGrafter"/>
</dbReference>
<feature type="transmembrane region" description="Helical" evidence="6">
    <location>
        <begin position="83"/>
        <end position="111"/>
    </location>
</feature>
<evidence type="ECO:0000259" key="7">
    <source>
        <dbReference type="Pfam" id="PF00361"/>
    </source>
</evidence>
<reference evidence="8 9" key="1">
    <citation type="submission" date="2016-10" db="EMBL/GenBank/DDBJ databases">
        <authorList>
            <person name="de Groot N.N."/>
        </authorList>
    </citation>
    <scope>NUCLEOTIDE SEQUENCE [LARGE SCALE GENOMIC DNA]</scope>
    <source>
        <strain evidence="8 9">Vu-144</strain>
    </source>
</reference>
<name>A0A1H4AIR8_9BACT</name>